<sequence>MADFHHRVSQKKKFEFSTRINRRGQKLNSTQHTNKFTTMANKGKGKGGKNRRRGKNDNNSQKRELILRDESQEYAQITKMLGNGRVEASCFDGVKRIAHIRGKLRKKVWMAQGDIILVALRDFQDEQCDVVHKYNADEARTLVSQGELPESAKINQTDTFGGDDDEDANFEFGAESDDEKDDELDIDDI</sequence>
<protein>
    <submittedName>
        <fullName evidence="1">Unnamed protein product</fullName>
    </submittedName>
</protein>
<comment type="caution">
    <text evidence="1">The sequence shown here is derived from an EMBL/GenBank/DDBJ whole genome shotgun (WGS) entry which is preliminary data.</text>
</comment>
<organism evidence="1 2">
    <name type="scientific">Ambrosiozyma monospora</name>
    <name type="common">Yeast</name>
    <name type="synonym">Endomycopsis monosporus</name>
    <dbReference type="NCBI Taxonomy" id="43982"/>
    <lineage>
        <taxon>Eukaryota</taxon>
        <taxon>Fungi</taxon>
        <taxon>Dikarya</taxon>
        <taxon>Ascomycota</taxon>
        <taxon>Saccharomycotina</taxon>
        <taxon>Pichiomycetes</taxon>
        <taxon>Pichiales</taxon>
        <taxon>Pichiaceae</taxon>
        <taxon>Ambrosiozyma</taxon>
    </lineage>
</organism>
<keyword evidence="2" id="KW-1185">Reference proteome</keyword>
<evidence type="ECO:0000313" key="1">
    <source>
        <dbReference type="EMBL" id="GME77184.1"/>
    </source>
</evidence>
<evidence type="ECO:0000313" key="2">
    <source>
        <dbReference type="Proteomes" id="UP001165064"/>
    </source>
</evidence>
<gene>
    <name evidence="1" type="ORF">Amon02_000292400</name>
</gene>
<reference evidence="1" key="1">
    <citation type="submission" date="2023-04" db="EMBL/GenBank/DDBJ databases">
        <title>Ambrosiozyma monospora NBRC 10751.</title>
        <authorList>
            <person name="Ichikawa N."/>
            <person name="Sato H."/>
            <person name="Tonouchi N."/>
        </authorList>
    </citation>
    <scope>NUCLEOTIDE SEQUENCE</scope>
    <source>
        <strain evidence="1">NBRC 10751</strain>
    </source>
</reference>
<name>A0ACB5SYU0_AMBMO</name>
<dbReference type="EMBL" id="BSXS01001767">
    <property type="protein sequence ID" value="GME77184.1"/>
    <property type="molecule type" value="Genomic_DNA"/>
</dbReference>
<accession>A0ACB5SYU0</accession>
<dbReference type="Proteomes" id="UP001165064">
    <property type="component" value="Unassembled WGS sequence"/>
</dbReference>
<proteinExistence type="predicted"/>